<protein>
    <submittedName>
        <fullName evidence="2">Uncharacterized protein</fullName>
    </submittedName>
</protein>
<evidence type="ECO:0000313" key="1">
    <source>
        <dbReference type="EMBL" id="GBU06579.1"/>
    </source>
</evidence>
<dbReference type="Proteomes" id="UP000294613">
    <property type="component" value="Unassembled WGS sequence"/>
</dbReference>
<dbReference type="EMBL" id="BHEO01000008">
    <property type="protein sequence ID" value="GBU06579.1"/>
    <property type="molecule type" value="Genomic_DNA"/>
</dbReference>
<gene>
    <name evidence="2" type="ORF">EDD74_1192</name>
    <name evidence="1" type="ORF">FAEUMB_31200</name>
</gene>
<dbReference type="AlphaFoldDB" id="A0A4R3JL21"/>
<dbReference type="EMBL" id="SLZV01000019">
    <property type="protein sequence ID" value="TCS66104.1"/>
    <property type="molecule type" value="Genomic_DNA"/>
</dbReference>
<dbReference type="Gene3D" id="2.40.30.200">
    <property type="match status" value="1"/>
</dbReference>
<reference evidence="1 4" key="1">
    <citation type="journal article" date="2018" name="Int. J. Syst. Evol. Microbiol.">
        <title>Draft Genome Sequence of Faecalimonas umbilicata JCM 30896T, an Acetate-Producing Bacterium Isolated from Human Feces.</title>
        <authorList>
            <person name="Sakamoto M."/>
            <person name="Ikeyama N."/>
            <person name="Yuki M."/>
            <person name="Ohkuma M."/>
        </authorList>
    </citation>
    <scope>NUCLEOTIDE SEQUENCE [LARGE SCALE GENOMIC DNA]</scope>
    <source>
        <strain evidence="1 4">EGH7</strain>
    </source>
</reference>
<name>A0A4R3JL21_9FIRM</name>
<reference evidence="2 3" key="2">
    <citation type="submission" date="2019-03" db="EMBL/GenBank/DDBJ databases">
        <title>Genomic Encyclopedia of Type Strains, Phase IV (KMG-IV): sequencing the most valuable type-strain genomes for metagenomic binning, comparative biology and taxonomic classification.</title>
        <authorList>
            <person name="Goeker M."/>
        </authorList>
    </citation>
    <scope>NUCLEOTIDE SEQUENCE [LARGE SCALE GENOMIC DNA]</scope>
    <source>
        <strain evidence="2 3">DSM 103426</strain>
    </source>
</reference>
<evidence type="ECO:0000313" key="4">
    <source>
        <dbReference type="Proteomes" id="UP000702954"/>
    </source>
</evidence>
<comment type="caution">
    <text evidence="2">The sequence shown here is derived from an EMBL/GenBank/DDBJ whole genome shotgun (WGS) entry which is preliminary data.</text>
</comment>
<dbReference type="Proteomes" id="UP000702954">
    <property type="component" value="Unassembled WGS sequence"/>
</dbReference>
<organism evidence="2 3">
    <name type="scientific">Faecalimonas umbilicata</name>
    <dbReference type="NCBI Taxonomy" id="1912855"/>
    <lineage>
        <taxon>Bacteria</taxon>
        <taxon>Bacillati</taxon>
        <taxon>Bacillota</taxon>
        <taxon>Clostridia</taxon>
        <taxon>Lachnospirales</taxon>
        <taxon>Lachnospiraceae</taxon>
        <taxon>Faecalimonas</taxon>
    </lineage>
</organism>
<keyword evidence="4" id="KW-1185">Reference proteome</keyword>
<evidence type="ECO:0000313" key="2">
    <source>
        <dbReference type="EMBL" id="TCS66104.1"/>
    </source>
</evidence>
<evidence type="ECO:0000313" key="3">
    <source>
        <dbReference type="Proteomes" id="UP000294613"/>
    </source>
</evidence>
<dbReference type="RefSeq" id="WP_116442410.1">
    <property type="nucleotide sequence ID" value="NZ_BHEO01000008.1"/>
</dbReference>
<sequence>MAKVTGVHFGEFHTWDNWHLKMKSMKIGLPKVKTEYLTVPGMNGSLDLTEAQNGGVKYEDRELEFVFDARNCNYANWDMLISTISAAIHGQKRRIIIDINPGYYYLGRCTVETSKTNEVNAEIVIKCICEPFKIDIAALNEPWVWDSFSFTDGVIRKTHEVDINSATGWQKVTIDGWIHNEVLKIITDTQMLVRFEDQEYRLESGENRMYEMEITEGRNDLYFQGVGKIMILQIGGMI</sequence>
<proteinExistence type="predicted"/>
<accession>A0A4R3JL21</accession>